<dbReference type="AlphaFoldDB" id="A0A9P9HZ84"/>
<evidence type="ECO:0000256" key="1">
    <source>
        <dbReference type="SAM" id="MobiDB-lite"/>
    </source>
</evidence>
<dbReference type="Proteomes" id="UP000736672">
    <property type="component" value="Unassembled WGS sequence"/>
</dbReference>
<dbReference type="EMBL" id="JAGTJS010000006">
    <property type="protein sequence ID" value="KAH7266240.1"/>
    <property type="molecule type" value="Genomic_DNA"/>
</dbReference>
<organism evidence="2 3">
    <name type="scientific">Fusarium solani</name>
    <name type="common">Filamentous fungus</name>
    <dbReference type="NCBI Taxonomy" id="169388"/>
    <lineage>
        <taxon>Eukaryota</taxon>
        <taxon>Fungi</taxon>
        <taxon>Dikarya</taxon>
        <taxon>Ascomycota</taxon>
        <taxon>Pezizomycotina</taxon>
        <taxon>Sordariomycetes</taxon>
        <taxon>Hypocreomycetidae</taxon>
        <taxon>Hypocreales</taxon>
        <taxon>Nectriaceae</taxon>
        <taxon>Fusarium</taxon>
        <taxon>Fusarium solani species complex</taxon>
    </lineage>
</organism>
<feature type="compositionally biased region" description="Gly residues" evidence="1">
    <location>
        <begin position="96"/>
        <end position="106"/>
    </location>
</feature>
<sequence>METGTGGRNGVVVENGKTQGIKDQSDEATNKAMINGKPGEGETGRRCGFSRSRDPEGESREGKEGGGMENSRRRRGGYCTRIASRRAAVCDSGPSGTAGAGAGASAGAGALASPGRPAIRTGPSHGLVHPPVEASRRPWVLDSATASGAGRVDETGLRRGTIVKDSVRFNGWENPFTAGSLGVMIHCGSNDDPRSRPRNGEVNMSWGSLFIRRGNTHS</sequence>
<proteinExistence type="predicted"/>
<feature type="region of interest" description="Disordered" evidence="1">
    <location>
        <begin position="92"/>
        <end position="115"/>
    </location>
</feature>
<feature type="compositionally biased region" description="Basic and acidic residues" evidence="1">
    <location>
        <begin position="39"/>
        <end position="66"/>
    </location>
</feature>
<name>A0A9P9HZ84_FUSSL</name>
<reference evidence="2" key="1">
    <citation type="journal article" date="2021" name="Nat. Commun.">
        <title>Genetic determinants of endophytism in the Arabidopsis root mycobiome.</title>
        <authorList>
            <person name="Mesny F."/>
            <person name="Miyauchi S."/>
            <person name="Thiergart T."/>
            <person name="Pickel B."/>
            <person name="Atanasova L."/>
            <person name="Karlsson M."/>
            <person name="Huettel B."/>
            <person name="Barry K.W."/>
            <person name="Haridas S."/>
            <person name="Chen C."/>
            <person name="Bauer D."/>
            <person name="Andreopoulos W."/>
            <person name="Pangilinan J."/>
            <person name="LaButti K."/>
            <person name="Riley R."/>
            <person name="Lipzen A."/>
            <person name="Clum A."/>
            <person name="Drula E."/>
            <person name="Henrissat B."/>
            <person name="Kohler A."/>
            <person name="Grigoriev I.V."/>
            <person name="Martin F.M."/>
            <person name="Hacquard S."/>
        </authorList>
    </citation>
    <scope>NUCLEOTIDE SEQUENCE</scope>
    <source>
        <strain evidence="2">FSSC 5 MPI-SDFR-AT-0091</strain>
    </source>
</reference>
<comment type="caution">
    <text evidence="2">The sequence shown here is derived from an EMBL/GenBank/DDBJ whole genome shotgun (WGS) entry which is preliminary data.</text>
</comment>
<evidence type="ECO:0000313" key="3">
    <source>
        <dbReference type="Proteomes" id="UP000736672"/>
    </source>
</evidence>
<accession>A0A9P9HZ84</accession>
<feature type="region of interest" description="Disordered" evidence="1">
    <location>
        <begin position="1"/>
        <end position="76"/>
    </location>
</feature>
<evidence type="ECO:0000313" key="2">
    <source>
        <dbReference type="EMBL" id="KAH7266240.1"/>
    </source>
</evidence>
<protein>
    <submittedName>
        <fullName evidence="2">Uncharacterized protein</fullName>
    </submittedName>
</protein>
<gene>
    <name evidence="2" type="ORF">B0J15DRAFT_463394</name>
</gene>
<keyword evidence="3" id="KW-1185">Reference proteome</keyword>